<dbReference type="OrthoDB" id="1447968at2"/>
<sequence length="177" mass="19998">MKKSILTLITLIALLTFSCETEIPETDSTAPTFSLHIKSARFEHTFTQDDDFNNITLKLKNDAGYQFTLTGVDNGGVRMMRWQVPSNDHIEFDNEILSPWTIRNISPFNRMIEFLGDRNNPYTAEFLNGKFRAKGNQAFAVFNIFISDFGGESANYNNASAALDIAIGNWEAEIIEN</sequence>
<dbReference type="EMBL" id="FNCZ01000002">
    <property type="protein sequence ID" value="SDH33577.1"/>
    <property type="molecule type" value="Genomic_DNA"/>
</dbReference>
<keyword evidence="3" id="KW-1185">Reference proteome</keyword>
<dbReference type="STRING" id="262004.SAMN04489796_102351"/>
<feature type="signal peptide" evidence="1">
    <location>
        <begin position="1"/>
        <end position="18"/>
    </location>
</feature>
<evidence type="ECO:0000256" key="1">
    <source>
        <dbReference type="SAM" id="SignalP"/>
    </source>
</evidence>
<proteinExistence type="predicted"/>
<dbReference type="Proteomes" id="UP000199492">
    <property type="component" value="Unassembled WGS sequence"/>
</dbReference>
<protein>
    <submittedName>
        <fullName evidence="2">Uncharacterized protein</fullName>
    </submittedName>
</protein>
<feature type="chain" id="PRO_5011449641" evidence="1">
    <location>
        <begin position="19"/>
        <end position="177"/>
    </location>
</feature>
<dbReference type="AlphaFoldDB" id="A0A1G8BK21"/>
<name>A0A1G8BK21_9FLAO</name>
<dbReference type="PROSITE" id="PS51257">
    <property type="entry name" value="PROKAR_LIPOPROTEIN"/>
    <property type="match status" value="1"/>
</dbReference>
<keyword evidence="1" id="KW-0732">Signal</keyword>
<organism evidence="2 3">
    <name type="scientific">Winogradskyella thalassocola</name>
    <dbReference type="NCBI Taxonomy" id="262004"/>
    <lineage>
        <taxon>Bacteria</taxon>
        <taxon>Pseudomonadati</taxon>
        <taxon>Bacteroidota</taxon>
        <taxon>Flavobacteriia</taxon>
        <taxon>Flavobacteriales</taxon>
        <taxon>Flavobacteriaceae</taxon>
        <taxon>Winogradskyella</taxon>
    </lineage>
</organism>
<reference evidence="3" key="1">
    <citation type="submission" date="2016-10" db="EMBL/GenBank/DDBJ databases">
        <authorList>
            <person name="Varghese N."/>
            <person name="Submissions S."/>
        </authorList>
    </citation>
    <scope>NUCLEOTIDE SEQUENCE [LARGE SCALE GENOMIC DNA]</scope>
    <source>
        <strain evidence="3">DSM 15363</strain>
    </source>
</reference>
<gene>
    <name evidence="2" type="ORF">SAMN04489796_102351</name>
</gene>
<accession>A0A1G8BK21</accession>
<dbReference type="RefSeq" id="WP_092467218.1">
    <property type="nucleotide sequence ID" value="NZ_FNCZ01000002.1"/>
</dbReference>
<evidence type="ECO:0000313" key="2">
    <source>
        <dbReference type="EMBL" id="SDH33577.1"/>
    </source>
</evidence>
<evidence type="ECO:0000313" key="3">
    <source>
        <dbReference type="Proteomes" id="UP000199492"/>
    </source>
</evidence>